<geneLocation type="plasmid" evidence="2 3">
    <name>unnamed1</name>
</geneLocation>
<dbReference type="Pfam" id="PF25199">
    <property type="entry name" value="nSTAND_NTPase5"/>
    <property type="match status" value="1"/>
</dbReference>
<dbReference type="Pfam" id="PF13374">
    <property type="entry name" value="TPR_10"/>
    <property type="match status" value="4"/>
</dbReference>
<evidence type="ECO:0000259" key="1">
    <source>
        <dbReference type="Pfam" id="PF25199"/>
    </source>
</evidence>
<protein>
    <submittedName>
        <fullName evidence="2">Tetratricopeptide repeat protein</fullName>
    </submittedName>
</protein>
<organism evidence="2 3">
    <name type="scientific">Kitasatospora herbaricolor</name>
    <dbReference type="NCBI Taxonomy" id="68217"/>
    <lineage>
        <taxon>Bacteria</taxon>
        <taxon>Bacillati</taxon>
        <taxon>Actinomycetota</taxon>
        <taxon>Actinomycetes</taxon>
        <taxon>Kitasatosporales</taxon>
        <taxon>Streptomycetaceae</taxon>
        <taxon>Kitasatospora</taxon>
    </lineage>
</organism>
<dbReference type="InterPro" id="IPR011990">
    <property type="entry name" value="TPR-like_helical_dom_sf"/>
</dbReference>
<dbReference type="PANTHER" id="PTHR19959:SF119">
    <property type="entry name" value="FUNGAL LIPASE-LIKE DOMAIN-CONTAINING PROTEIN"/>
    <property type="match status" value="1"/>
</dbReference>
<dbReference type="PANTHER" id="PTHR19959">
    <property type="entry name" value="KINESIN LIGHT CHAIN"/>
    <property type="match status" value="1"/>
</dbReference>
<dbReference type="SMART" id="SM00028">
    <property type="entry name" value="TPR"/>
    <property type="match status" value="10"/>
</dbReference>
<keyword evidence="3" id="KW-1185">Reference proteome</keyword>
<feature type="domain" description="Novel STAND NTPase 5" evidence="1">
    <location>
        <begin position="255"/>
        <end position="364"/>
    </location>
</feature>
<dbReference type="SUPFAM" id="SSF50494">
    <property type="entry name" value="Trypsin-like serine proteases"/>
    <property type="match status" value="1"/>
</dbReference>
<evidence type="ECO:0000313" key="3">
    <source>
        <dbReference type="Proteomes" id="UP001432014"/>
    </source>
</evidence>
<dbReference type="Proteomes" id="UP001432014">
    <property type="component" value="Plasmid unnamed1"/>
</dbReference>
<dbReference type="Gene3D" id="1.25.40.10">
    <property type="entry name" value="Tetratricopeptide repeat domain"/>
    <property type="match status" value="4"/>
</dbReference>
<dbReference type="Pfam" id="PF13424">
    <property type="entry name" value="TPR_12"/>
    <property type="match status" value="3"/>
</dbReference>
<dbReference type="SUPFAM" id="SSF52540">
    <property type="entry name" value="P-loop containing nucleoside triphosphate hydrolases"/>
    <property type="match status" value="1"/>
</dbReference>
<name>A0ABZ1WLU5_9ACTN</name>
<dbReference type="SUPFAM" id="SSF48452">
    <property type="entry name" value="TPR-like"/>
    <property type="match status" value="4"/>
</dbReference>
<dbReference type="InterPro" id="IPR057574">
    <property type="entry name" value="nSTAND_NTPase5_dom"/>
</dbReference>
<proteinExistence type="predicted"/>
<sequence length="1190" mass="128724">MERERVVAVNGLDGPGSGYVIAPSLVLTSAHVTPDVGGTVTVYRPGRPGTYAARTVWRGTPGGVDDAALLLVDDTAWTPMAWAGVRWGRLVTTLPGTACETWGIPNLVQRKDRATDTLHPSGTLNPGDRDVGNRYVMNLGEHPPDAREDGQSPWGGISGGALFCGDLLTGVITSDPAGRAHAALEAVPAYVLLSKPAFRTALAEHTPHAGTVLEAAEWQHLAESPDAPAGGAGSPAALLRARRQAVPFRGRSDLIDALTTWCRQPGFGAHLVHGPGGQGKTRLADHLAGLLAAEKYAVLWMRANASGEDLEVLASAAKPLLVVVDYAETRTPQLLALLEAARRHPGTTSFKVLLLARTPGDWWTALQDATPTAEDLLDGSGNTLLDPLEPDAGTSRTQAYHEALDGYAGHLNRLPAWQNHDWPAITGQLQTRELEAGALAGALTLHMTALADLLDAAAKSPPDAGPGMPQPGGTQGVEDRLLSHERRYWTNTAAARELTPALTMATLTDALAAAFLLGADNRAQADALLLLVPGLADQNHDRRTAVRTWITALYPPAISGQVWDSLQPDRLTERFIGRHLTQHPELPHHLVTSDTSEAQAAQCLTVYTRAAGHTVFDGALDQHLTALITAHPSMLAPAGIDTVTRTEHPEPLLEALQEITGTVSLAQLEMLGDRLPHFSHALAPGAAELAERLVSLHRQEGQAEPDTYRPRLAMSLNNLANRLGDLGRLEEALTAGQEAVDAYRELAHTSPDRYRPDLAMSLNNLANRLRDLGRYEEALTAGQEALDAYRELAHTRPDTYRPDLASSLNNLAIQLGDLGRYEKALAAGQEALDIRRELAHTSPDTYRPDLASSLNNLANRLGDLGRPEEALTAGQEAVDAYRELAHTSPDTYRPRLAMSLNNLANRLGDLGRYEKALTVGQEAVDIRRALARTRPDTYRPRLAGSLNNLAVQLADLGRYEEALTAVQEAVDTYRELAHTRPDTYRPDLAGSLNNLAIQLADLGRYEKALTAVQEALDTYRELAHTSPDRYRPDLAMSLNNHANRLGDLGRYEKALTAGQEALDIRRELARTRPDAHRPRLAMSLNNLAVQLADLGRYEEALTAVQEAVDTYRELAHTRPDTYRPDLAGSLNNLANRLGDLGRYEKALTAVQEAVDLYEGLALLLPTAYEADLQTALTVRSLLQKAIEEDS</sequence>
<dbReference type="InterPro" id="IPR027417">
    <property type="entry name" value="P-loop_NTPase"/>
</dbReference>
<dbReference type="InterPro" id="IPR019734">
    <property type="entry name" value="TPR_rpt"/>
</dbReference>
<accession>A0ABZ1WLU5</accession>
<gene>
    <name evidence="2" type="ORF">OG469_41320</name>
</gene>
<evidence type="ECO:0000313" key="2">
    <source>
        <dbReference type="EMBL" id="WUS61931.1"/>
    </source>
</evidence>
<dbReference type="RefSeq" id="WP_329611852.1">
    <property type="nucleotide sequence ID" value="NZ_CP108483.1"/>
</dbReference>
<dbReference type="InterPro" id="IPR009003">
    <property type="entry name" value="Peptidase_S1_PA"/>
</dbReference>
<dbReference type="EMBL" id="CP108483">
    <property type="protein sequence ID" value="WUS61931.1"/>
    <property type="molecule type" value="Genomic_DNA"/>
</dbReference>
<reference evidence="2 3" key="1">
    <citation type="submission" date="2022-10" db="EMBL/GenBank/DDBJ databases">
        <title>The complete genomes of actinobacterial strains from the NBC collection.</title>
        <authorList>
            <person name="Joergensen T.S."/>
            <person name="Alvarez Arevalo M."/>
            <person name="Sterndorff E.B."/>
            <person name="Faurdal D."/>
            <person name="Vuksanovic O."/>
            <person name="Mourched A.-S."/>
            <person name="Charusanti P."/>
            <person name="Shaw S."/>
            <person name="Blin K."/>
            <person name="Weber T."/>
        </authorList>
    </citation>
    <scope>NUCLEOTIDE SEQUENCE [LARGE SCALE GENOMIC DNA]</scope>
    <source>
        <strain evidence="2 3">NBC_01247</strain>
        <plasmid evidence="2 3">unnamed1</plasmid>
    </source>
</reference>
<keyword evidence="2" id="KW-0614">Plasmid</keyword>